<feature type="chain" id="PRO_5019017731" description="Malectin-like domain-containing protein" evidence="2">
    <location>
        <begin position="43"/>
        <end position="417"/>
    </location>
</feature>
<name>A0A426ZVC6_ENSVE</name>
<accession>A0A426ZVC6</accession>
<dbReference type="InterPro" id="IPR024788">
    <property type="entry name" value="Malectin-like_Carb-bd_dom"/>
</dbReference>
<evidence type="ECO:0000259" key="3">
    <source>
        <dbReference type="Pfam" id="PF12819"/>
    </source>
</evidence>
<feature type="domain" description="Malectin-like" evidence="3">
    <location>
        <begin position="69"/>
        <end position="391"/>
    </location>
</feature>
<dbReference type="AlphaFoldDB" id="A0A426ZVC6"/>
<protein>
    <recommendedName>
        <fullName evidence="3">Malectin-like domain-containing protein</fullName>
    </recommendedName>
</protein>
<dbReference type="PANTHER" id="PTHR45631:SF204">
    <property type="entry name" value="OS01G0810800 PROTEIN"/>
    <property type="match status" value="1"/>
</dbReference>
<reference evidence="4 5" key="1">
    <citation type="journal article" date="2014" name="Agronomy (Basel)">
        <title>A Draft Genome Sequence for Ensete ventricosum, the Drought-Tolerant Tree Against Hunger.</title>
        <authorList>
            <person name="Harrison J."/>
            <person name="Moore K.A."/>
            <person name="Paszkiewicz K."/>
            <person name="Jones T."/>
            <person name="Grant M."/>
            <person name="Ambacheew D."/>
            <person name="Muzemil S."/>
            <person name="Studholme D.J."/>
        </authorList>
    </citation>
    <scope>NUCLEOTIDE SEQUENCE [LARGE SCALE GENOMIC DNA]</scope>
</reference>
<dbReference type="Proteomes" id="UP000287651">
    <property type="component" value="Unassembled WGS sequence"/>
</dbReference>
<dbReference type="Pfam" id="PF12819">
    <property type="entry name" value="Malectin_like"/>
    <property type="match status" value="1"/>
</dbReference>
<evidence type="ECO:0000313" key="5">
    <source>
        <dbReference type="Proteomes" id="UP000287651"/>
    </source>
</evidence>
<evidence type="ECO:0000256" key="1">
    <source>
        <dbReference type="ARBA" id="ARBA00004167"/>
    </source>
</evidence>
<comment type="caution">
    <text evidence="4">The sequence shown here is derived from an EMBL/GenBank/DDBJ whole genome shotgun (WGS) entry which is preliminary data.</text>
</comment>
<keyword evidence="2" id="KW-0732">Signal</keyword>
<comment type="subcellular location">
    <subcellularLocation>
        <location evidence="1">Membrane</location>
        <topology evidence="1">Single-pass membrane protein</topology>
    </subcellularLocation>
</comment>
<sequence length="417" mass="46446">MCRTLSHHLGEGTKIWRCAAEEMLDRFLLLFAMSLMLAPVNSQQPSTAVKIILNGAQIELSSFAGFISIDCGNANSKYLDPITKMSYVSDDQFIDAGSNFDISPEYINSTVPVKELNLRSFPEGLRNCYRLKNVSQNRAYLVRATFMYGNYDGKNSSPTKFDLHIGVNHWKTIVVSDPSAIYTVEALSYATANLTSVCLINTGSGTPFISSLEMRPLKEGYYGEYVNASQSVVLVTRRNMGASDTVRFPDDPYDRVWNPSDDPSWVTLSTDLKVDDADNLFAPPIIVLQTAVTPATGRQLDFSCDAGSPDENLYHVLYFTELRLLTGNATRAFNITRNGDTRFSWYTPPYLSCGYIYSAEPFDGYSRYRYVLDATSNSTLPPIINAFEVYSLMQLTEAATDSVDGKTSRHYLSPSSN</sequence>
<organism evidence="4 5">
    <name type="scientific">Ensete ventricosum</name>
    <name type="common">Abyssinian banana</name>
    <name type="synonym">Musa ensete</name>
    <dbReference type="NCBI Taxonomy" id="4639"/>
    <lineage>
        <taxon>Eukaryota</taxon>
        <taxon>Viridiplantae</taxon>
        <taxon>Streptophyta</taxon>
        <taxon>Embryophyta</taxon>
        <taxon>Tracheophyta</taxon>
        <taxon>Spermatophyta</taxon>
        <taxon>Magnoliopsida</taxon>
        <taxon>Liliopsida</taxon>
        <taxon>Zingiberales</taxon>
        <taxon>Musaceae</taxon>
        <taxon>Ensete</taxon>
    </lineage>
</organism>
<proteinExistence type="predicted"/>
<dbReference type="EMBL" id="AMZH03004866">
    <property type="protein sequence ID" value="RRT67928.1"/>
    <property type="molecule type" value="Genomic_DNA"/>
</dbReference>
<dbReference type="GO" id="GO:0016020">
    <property type="term" value="C:membrane"/>
    <property type="evidence" value="ECO:0007669"/>
    <property type="project" value="UniProtKB-SubCell"/>
</dbReference>
<evidence type="ECO:0000313" key="4">
    <source>
        <dbReference type="EMBL" id="RRT67928.1"/>
    </source>
</evidence>
<gene>
    <name evidence="4" type="ORF">B296_00008128</name>
</gene>
<feature type="signal peptide" evidence="2">
    <location>
        <begin position="1"/>
        <end position="42"/>
    </location>
</feature>
<dbReference type="PANTHER" id="PTHR45631">
    <property type="entry name" value="OS07G0107800 PROTEIN-RELATED"/>
    <property type="match status" value="1"/>
</dbReference>
<evidence type="ECO:0000256" key="2">
    <source>
        <dbReference type="SAM" id="SignalP"/>
    </source>
</evidence>